<protein>
    <submittedName>
        <fullName evidence="2">Uncharacterized protein</fullName>
    </submittedName>
</protein>
<dbReference type="EMBL" id="MT143853">
    <property type="protein sequence ID" value="QJB03601.1"/>
    <property type="molecule type" value="Genomic_DNA"/>
</dbReference>
<evidence type="ECO:0000313" key="1">
    <source>
        <dbReference type="EMBL" id="QJB00487.1"/>
    </source>
</evidence>
<dbReference type="AlphaFoldDB" id="A0A6M3M702"/>
<sequence>MAEQLLSEKAKDNIRKLKSLTDIEDAPPFVEMMERAAKAVVTATNKCTIDKMLSEYANLTRYGEEVIRYDTNRQNMMMPRLPFSSNVADTVFSLHQEMFNIVSNRLSERCGCQLSSTRTAG</sequence>
<name>A0A6M3M702_9ZZZZ</name>
<reference evidence="2" key="1">
    <citation type="submission" date="2020-03" db="EMBL/GenBank/DDBJ databases">
        <title>The deep terrestrial virosphere.</title>
        <authorList>
            <person name="Holmfeldt K."/>
            <person name="Nilsson E."/>
            <person name="Simone D."/>
            <person name="Lopez-Fernandez M."/>
            <person name="Wu X."/>
            <person name="de Brujin I."/>
            <person name="Lundin D."/>
            <person name="Andersson A."/>
            <person name="Bertilsson S."/>
            <person name="Dopson M."/>
        </authorList>
    </citation>
    <scope>NUCLEOTIDE SEQUENCE</scope>
    <source>
        <strain evidence="1">MM171A00439</strain>
        <strain evidence="2">MM171B00601</strain>
    </source>
</reference>
<dbReference type="EMBL" id="MT143694">
    <property type="protein sequence ID" value="QJB00487.1"/>
    <property type="molecule type" value="Genomic_DNA"/>
</dbReference>
<gene>
    <name evidence="1" type="ORF">MM171A00439_0039</name>
    <name evidence="2" type="ORF">MM171B00601_0004</name>
</gene>
<proteinExistence type="predicted"/>
<accession>A0A6M3M702</accession>
<organism evidence="2">
    <name type="scientific">viral metagenome</name>
    <dbReference type="NCBI Taxonomy" id="1070528"/>
    <lineage>
        <taxon>unclassified sequences</taxon>
        <taxon>metagenomes</taxon>
        <taxon>organismal metagenomes</taxon>
    </lineage>
</organism>
<evidence type="ECO:0000313" key="2">
    <source>
        <dbReference type="EMBL" id="QJB03601.1"/>
    </source>
</evidence>